<dbReference type="PANTHER" id="PTHR48080">
    <property type="entry name" value="D-GALACTONATE DEHYDRATASE-RELATED"/>
    <property type="match status" value="1"/>
</dbReference>
<dbReference type="InterPro" id="IPR036849">
    <property type="entry name" value="Enolase-like_C_sf"/>
</dbReference>
<evidence type="ECO:0000313" key="4">
    <source>
        <dbReference type="Proteomes" id="UP000284824"/>
    </source>
</evidence>
<dbReference type="InterPro" id="IPR018110">
    <property type="entry name" value="Mandel_Rmase/mucon_lact_enz_CS"/>
</dbReference>
<dbReference type="SUPFAM" id="SSF51604">
    <property type="entry name" value="Enolase C-terminal domain-like"/>
    <property type="match status" value="1"/>
</dbReference>
<dbReference type="SFLD" id="SFLDG00179">
    <property type="entry name" value="mandelate_racemase"/>
    <property type="match status" value="1"/>
</dbReference>
<dbReference type="SMART" id="SM00922">
    <property type="entry name" value="MR_MLE"/>
    <property type="match status" value="1"/>
</dbReference>
<name>A0A438M8C4_9ACTN</name>
<dbReference type="InterPro" id="IPR013341">
    <property type="entry name" value="Mandelate_racemase_N_dom"/>
</dbReference>
<dbReference type="Gene3D" id="3.20.20.120">
    <property type="entry name" value="Enolase-like C-terminal domain"/>
    <property type="match status" value="1"/>
</dbReference>
<evidence type="ECO:0000313" key="3">
    <source>
        <dbReference type="EMBL" id="RVX41946.1"/>
    </source>
</evidence>
<protein>
    <submittedName>
        <fullName evidence="3">Galactonate dehydratase</fullName>
    </submittedName>
</protein>
<organism evidence="3 4">
    <name type="scientific">Nonomuraea polychroma</name>
    <dbReference type="NCBI Taxonomy" id="46176"/>
    <lineage>
        <taxon>Bacteria</taxon>
        <taxon>Bacillati</taxon>
        <taxon>Actinomycetota</taxon>
        <taxon>Actinomycetes</taxon>
        <taxon>Streptosporangiales</taxon>
        <taxon>Streptosporangiaceae</taxon>
        <taxon>Nonomuraea</taxon>
    </lineage>
</organism>
<dbReference type="SUPFAM" id="SSF54826">
    <property type="entry name" value="Enolase N-terminal domain-like"/>
    <property type="match status" value="1"/>
</dbReference>
<dbReference type="AlphaFoldDB" id="A0A438M8C4"/>
<dbReference type="CDD" id="cd03316">
    <property type="entry name" value="MR_like"/>
    <property type="match status" value="1"/>
</dbReference>
<dbReference type="InterPro" id="IPR013342">
    <property type="entry name" value="Mandelate_racemase_C"/>
</dbReference>
<dbReference type="Pfam" id="PF13378">
    <property type="entry name" value="MR_MLE_C"/>
    <property type="match status" value="1"/>
</dbReference>
<dbReference type="InterPro" id="IPR029065">
    <property type="entry name" value="Enolase_C-like"/>
</dbReference>
<dbReference type="SFLD" id="SFLDS00001">
    <property type="entry name" value="Enolase"/>
    <property type="match status" value="1"/>
</dbReference>
<dbReference type="Gene3D" id="3.30.390.10">
    <property type="entry name" value="Enolase-like, N-terminal domain"/>
    <property type="match status" value="1"/>
</dbReference>
<dbReference type="RefSeq" id="WP_164903745.1">
    <property type="nucleotide sequence ID" value="NZ_SAUN01000001.1"/>
</dbReference>
<dbReference type="GO" id="GO:0016829">
    <property type="term" value="F:lyase activity"/>
    <property type="evidence" value="ECO:0007669"/>
    <property type="project" value="UniProtKB-KW"/>
</dbReference>
<dbReference type="GO" id="GO:0009063">
    <property type="term" value="P:amino acid catabolic process"/>
    <property type="evidence" value="ECO:0007669"/>
    <property type="project" value="InterPro"/>
</dbReference>
<dbReference type="PROSITE" id="PS00909">
    <property type="entry name" value="MR_MLE_2"/>
    <property type="match status" value="1"/>
</dbReference>
<keyword evidence="4" id="KW-1185">Reference proteome</keyword>
<dbReference type="PANTHER" id="PTHR48080:SF2">
    <property type="entry name" value="D-GALACTONATE DEHYDRATASE"/>
    <property type="match status" value="1"/>
</dbReference>
<dbReference type="EMBL" id="SAUN01000001">
    <property type="protein sequence ID" value="RVX41946.1"/>
    <property type="molecule type" value="Genomic_DNA"/>
</dbReference>
<reference evidence="3 4" key="1">
    <citation type="submission" date="2019-01" db="EMBL/GenBank/DDBJ databases">
        <title>Sequencing the genomes of 1000 actinobacteria strains.</title>
        <authorList>
            <person name="Klenk H.-P."/>
        </authorList>
    </citation>
    <scope>NUCLEOTIDE SEQUENCE [LARGE SCALE GENOMIC DNA]</scope>
    <source>
        <strain evidence="3 4">DSM 43925</strain>
    </source>
</reference>
<dbReference type="NCBIfam" id="NF010624">
    <property type="entry name" value="PRK14017.1"/>
    <property type="match status" value="1"/>
</dbReference>
<keyword evidence="1" id="KW-0456">Lyase</keyword>
<feature type="domain" description="Mandelate racemase/muconate lactonizing enzyme C-terminal" evidence="2">
    <location>
        <begin position="130"/>
        <end position="235"/>
    </location>
</feature>
<proteinExistence type="predicted"/>
<dbReference type="Proteomes" id="UP000284824">
    <property type="component" value="Unassembled WGS sequence"/>
</dbReference>
<accession>A0A438M8C4</accession>
<dbReference type="InterPro" id="IPR029017">
    <property type="entry name" value="Enolase-like_N"/>
</dbReference>
<dbReference type="PROSITE" id="PS00908">
    <property type="entry name" value="MR_MLE_1"/>
    <property type="match status" value="1"/>
</dbReference>
<evidence type="ECO:0000259" key="2">
    <source>
        <dbReference type="SMART" id="SM00922"/>
    </source>
</evidence>
<sequence length="380" mass="41217">MKITDIRAVPVRGGPRTYLFVLVDTDEGVLGIGESGLASRGAAVCGALEHLTPLLVGQDPLRTERLWQLMSRGGFFPADRVVASALAAVDLALWDIKGKALGVPVHVLLGGRVRDRVACYTHVRPAGSGPAEVARACTELREAGWRALRLTLPASGETFEPRAAIRAGVETFAAAREAVGDDVDLILDVHTRLDPPEAALLCRELEPLRPLFVEDPLRCENLDAYRRLRERTAVPLAAGEQLASKWEFRPLIEEELIDYTRIDLCIAGGLTEAAKIAGWCETHYIRVAVHNPLGPVATAAALHFNLACTAFGVQEQPYRPGDLLPEVFPAAPEWRGGSLLPLEGPGLGLPIDLDALAAFRTETWNEPPRLSRSDGSFTNW</sequence>
<dbReference type="Pfam" id="PF02746">
    <property type="entry name" value="MR_MLE_N"/>
    <property type="match status" value="1"/>
</dbReference>
<gene>
    <name evidence="3" type="ORF">EDD27_4553</name>
</gene>
<comment type="caution">
    <text evidence="3">The sequence shown here is derived from an EMBL/GenBank/DDBJ whole genome shotgun (WGS) entry which is preliminary data.</text>
</comment>
<dbReference type="InterPro" id="IPR034593">
    <property type="entry name" value="DgoD-like"/>
</dbReference>
<evidence type="ECO:0000256" key="1">
    <source>
        <dbReference type="ARBA" id="ARBA00023239"/>
    </source>
</evidence>